<dbReference type="GO" id="GO:0004777">
    <property type="term" value="F:succinate-semialdehyde dehydrogenase (NAD+) activity"/>
    <property type="evidence" value="ECO:0007669"/>
    <property type="project" value="TreeGrafter"/>
</dbReference>
<dbReference type="Gene3D" id="3.40.309.10">
    <property type="entry name" value="Aldehyde Dehydrogenase, Chain A, domain 2"/>
    <property type="match status" value="1"/>
</dbReference>
<dbReference type="PROSITE" id="PS00070">
    <property type="entry name" value="ALDEHYDE_DEHYDR_CYS"/>
    <property type="match status" value="1"/>
</dbReference>
<comment type="similarity">
    <text evidence="1">Belongs to the aldehyde dehydrogenase family.</text>
</comment>
<comment type="caution">
    <text evidence="4">The sequence shown here is derived from an EMBL/GenBank/DDBJ whole genome shotgun (WGS) entry which is preliminary data.</text>
</comment>
<dbReference type="InterPro" id="IPR016160">
    <property type="entry name" value="Ald_DH_CS_CYS"/>
</dbReference>
<dbReference type="SUPFAM" id="SSF53720">
    <property type="entry name" value="ALDH-like"/>
    <property type="match status" value="1"/>
</dbReference>
<dbReference type="AlphaFoldDB" id="A0A2S3W3W4"/>
<dbReference type="GO" id="GO:0036243">
    <property type="term" value="F:succinate-semialdehyde dehydrogenase (NADP+) activity"/>
    <property type="evidence" value="ECO:0007669"/>
    <property type="project" value="UniProtKB-EC"/>
</dbReference>
<proteinExistence type="inferred from homology"/>
<evidence type="ECO:0000313" key="5">
    <source>
        <dbReference type="Proteomes" id="UP000237344"/>
    </source>
</evidence>
<dbReference type="FunFam" id="3.40.605.10:FF:000007">
    <property type="entry name" value="NAD/NADP-dependent betaine aldehyde dehydrogenase"/>
    <property type="match status" value="1"/>
</dbReference>
<dbReference type="EMBL" id="POTC01000006">
    <property type="protein sequence ID" value="POF63575.1"/>
    <property type="molecule type" value="Genomic_DNA"/>
</dbReference>
<dbReference type="OrthoDB" id="9772584at2"/>
<dbReference type="RefSeq" id="WP_110094489.1">
    <property type="nucleotide sequence ID" value="NZ_NKUE01000013.1"/>
</dbReference>
<keyword evidence="5" id="KW-1185">Reference proteome</keyword>
<organism evidence="4 5">
    <name type="scientific">Novacetimonas maltaceti</name>
    <dbReference type="NCBI Taxonomy" id="1203393"/>
    <lineage>
        <taxon>Bacteria</taxon>
        <taxon>Pseudomonadati</taxon>
        <taxon>Pseudomonadota</taxon>
        <taxon>Alphaproteobacteria</taxon>
        <taxon>Acetobacterales</taxon>
        <taxon>Acetobacteraceae</taxon>
        <taxon>Novacetimonas</taxon>
    </lineage>
</organism>
<dbReference type="Gene3D" id="3.40.605.10">
    <property type="entry name" value="Aldehyde Dehydrogenase, Chain A, domain 1"/>
    <property type="match status" value="1"/>
</dbReference>
<dbReference type="InterPro" id="IPR015590">
    <property type="entry name" value="Aldehyde_DH_dom"/>
</dbReference>
<sequence>MDITDNTRPLFIGGQWVAPQGGTYRPVIDPATGQAIGRTAIADGVDVEHAVAAAHAAFPAWSRAMPDARAAIMRRAADLIEQRVDHIATALTREQGKPVPDSRKEILFGAEVLRYYAEEGRRMGGTLRPSVRPDIRSIVSSGPVGVVAAIVPWNYPVDLYAWKIAPALAAGCTMVVKPPPETPFAIAAVIDCLTEAGLPAGVLNDIPGDGPDVGAALSAHPGISLISATASVPAGQAIMRAAAGNLKRVALELGGQCPFVVLDDADIEDAAAAAARRSFSNMGQICIAVNRILVARSVQDRFVEALVAITSAIRPGPGIEPGVTYGPVMNDSVRERADLHVRDAVDRGARLLCGGHALHDGVPEGGFYYSPAVLTDVPADALAMTHETFGPVAAIHAFDTDAQALSLANALPFGLAAYVYSRDLERAWGLADHIEAGGIGINVNDVSELQAPFGGWKMSGHGRELGPEGLALYRESRHIRMRVRPPALPPG</sequence>
<evidence type="ECO:0000256" key="1">
    <source>
        <dbReference type="ARBA" id="ARBA00009986"/>
    </source>
</evidence>
<keyword evidence="2 4" id="KW-0560">Oxidoreductase</keyword>
<feature type="domain" description="Aldehyde dehydrogenase" evidence="3">
    <location>
        <begin position="16"/>
        <end position="478"/>
    </location>
</feature>
<dbReference type="EC" id="1.2.1.79" evidence="4"/>
<dbReference type="InterPro" id="IPR016162">
    <property type="entry name" value="Ald_DH_N"/>
</dbReference>
<accession>A0A2S3W3W4</accession>
<evidence type="ECO:0000256" key="2">
    <source>
        <dbReference type="ARBA" id="ARBA00023002"/>
    </source>
</evidence>
<protein>
    <submittedName>
        <fullName evidence="4">Succinate-semialdehyde dehydrogenase [NADP(+)] GabD</fullName>
        <ecNumber evidence="4">1.2.1.79</ecNumber>
    </submittedName>
</protein>
<dbReference type="InterPro" id="IPR016163">
    <property type="entry name" value="Ald_DH_C"/>
</dbReference>
<dbReference type="Proteomes" id="UP000237344">
    <property type="component" value="Unassembled WGS sequence"/>
</dbReference>
<dbReference type="PANTHER" id="PTHR43353">
    <property type="entry name" value="SUCCINATE-SEMIALDEHYDE DEHYDROGENASE, MITOCHONDRIAL"/>
    <property type="match status" value="1"/>
</dbReference>
<reference evidence="4 5" key="1">
    <citation type="submission" date="2018-01" db="EMBL/GenBank/DDBJ databases">
        <title>Draft Genome Sequence of Komagataeibacter maltaceti LMG 1529, a Vinegar Producing Acetic Acid Bacterium Isolated from Malt Vinegar Brewery Acetifiers.</title>
        <authorList>
            <person name="Zhang Q."/>
            <person name="Hollensteiner J."/>
            <person name="Poehlein A."/>
            <person name="Daniel R."/>
        </authorList>
    </citation>
    <scope>NUCLEOTIDE SEQUENCE [LARGE SCALE GENOMIC DNA]</scope>
    <source>
        <strain evidence="4 5">LMG 1529</strain>
    </source>
</reference>
<dbReference type="Pfam" id="PF00171">
    <property type="entry name" value="Aldedh"/>
    <property type="match status" value="1"/>
</dbReference>
<dbReference type="InterPro" id="IPR016161">
    <property type="entry name" value="Ald_DH/histidinol_DH"/>
</dbReference>
<dbReference type="InterPro" id="IPR050740">
    <property type="entry name" value="Aldehyde_DH_Superfamily"/>
</dbReference>
<dbReference type="GO" id="GO:0009450">
    <property type="term" value="P:gamma-aminobutyric acid catabolic process"/>
    <property type="evidence" value="ECO:0007669"/>
    <property type="project" value="TreeGrafter"/>
</dbReference>
<evidence type="ECO:0000313" key="4">
    <source>
        <dbReference type="EMBL" id="POF63575.1"/>
    </source>
</evidence>
<name>A0A2S3W3W4_9PROT</name>
<gene>
    <name evidence="4" type="primary">gabD_1</name>
    <name evidence="4" type="ORF">KMAL_07550</name>
</gene>
<evidence type="ECO:0000259" key="3">
    <source>
        <dbReference type="Pfam" id="PF00171"/>
    </source>
</evidence>
<dbReference type="PANTHER" id="PTHR43353:SF5">
    <property type="entry name" value="SUCCINATE-SEMIALDEHYDE DEHYDROGENASE, MITOCHONDRIAL"/>
    <property type="match status" value="1"/>
</dbReference>